<sequence>MKSSLNIVYLEDSPFAASAVKQALHKGNITAEIRVTGTREEFISAVTGFLPDVILAEYSLPGINCCQALDFLKQSGLSIPFIIISDSISDEMAQELVVIGVDDYIIKSQAGRLPFAVLKSLEKYQFKNQQQKLLQLLTDSEERFRALVENSSDAVVILDNQARPVYASPAVTNVLGYTPEEVIGMDIVSKAHPEDVPAILKAMERVFANPGVTMPGHTSRMLHKDGNWRWIEATITNLLHEPAINGIVDNFRDITDKKASEEKIHHLNRLYAFLSQVNHTLVHALDIQTVFKQVCKIAIETGKFRGAWVGIYSDSSGTVTVAEQKGIAEPYMTGFVTAAQEQEELAAALQLQPYYVTNDIQQDFLSENWKALAAAAGYQSCMVLPLKRSGKIIGSLHLYASETNIFTKAETTLLQEAATGISFSLEFFERERLKLVADEQLKHKERRLSQAQAIAHLGSWETDLVTNSSIWSEEACRIYGLPENDNEQSTQAWLSFVHPQDLQYVVKANQRVLDSMQPFNYQHRIIRKDGQIRYLHVQTHIELDTWGQPISLYGVLQDVTQNEMSSQALRLSESNLNAIMNNTDALIYSLDRNYRYITCNQAHKRVMKEKYGIDVQPGYDIRDSIGKFDPGSIPEWEHINARAFGGEVLKFEKQLNVHGIPCHFKFSIHPIKENNKVTGLSCFVNDITRERQAEEKVLKALEEKNVILESIGDAFFAVDNNWIVSYWNKKAEIVLKCPKETILGRSVWDVFPDAVDTLFYESYHKAVEQNTIQHFEAYYERDNIWFEVSAYPSASGLSIYFRDITSRKNSEVELKELNENLRTYTNELIESKKGLEQFSYIVSHNLRAPVANIIGLAELLGQNIYPPEVKEEFLTGIIVNVKRLDNVILDLNTILQVKRDVSEKRESVDLCEMIDDIKLDLETTLKKEQVKIVTDFEAASQLFIIKSYLHSIFYNLIANSVKYRQPEVAPVIHIKSSQADDIVIISVLDNGLGIDLDKKGKQLFGLYKRFHQHVEGKGMGLFMVKTQVEMLGGKIYVNSAVDKGTEFRMEFRSN</sequence>
<feature type="domain" description="Response regulatory" evidence="9">
    <location>
        <begin position="6"/>
        <end position="122"/>
    </location>
</feature>
<dbReference type="PROSITE" id="PS50109">
    <property type="entry name" value="HIS_KIN"/>
    <property type="match status" value="1"/>
</dbReference>
<dbReference type="CDD" id="cd00082">
    <property type="entry name" value="HisKA"/>
    <property type="match status" value="1"/>
</dbReference>
<dbReference type="InterPro" id="IPR001610">
    <property type="entry name" value="PAC"/>
</dbReference>
<evidence type="ECO:0000256" key="4">
    <source>
        <dbReference type="ARBA" id="ARBA00022679"/>
    </source>
</evidence>
<accession>A0A9X1PJU6</accession>
<dbReference type="InterPro" id="IPR003661">
    <property type="entry name" value="HisK_dim/P_dom"/>
</dbReference>
<evidence type="ECO:0000256" key="5">
    <source>
        <dbReference type="ARBA" id="ARBA00022777"/>
    </source>
</evidence>
<dbReference type="Gene3D" id="2.10.70.100">
    <property type="match status" value="1"/>
</dbReference>
<evidence type="ECO:0000259" key="8">
    <source>
        <dbReference type="PROSITE" id="PS50109"/>
    </source>
</evidence>
<dbReference type="EMBL" id="JAJTTC010000002">
    <property type="protein sequence ID" value="MCF0062657.1"/>
    <property type="molecule type" value="Genomic_DNA"/>
</dbReference>
<dbReference type="SMART" id="SM00086">
    <property type="entry name" value="PAC"/>
    <property type="match status" value="3"/>
</dbReference>
<keyword evidence="7" id="KW-0175">Coiled coil</keyword>
<protein>
    <recommendedName>
        <fullName evidence="2">histidine kinase</fullName>
        <ecNumber evidence="2">2.7.13.3</ecNumber>
    </recommendedName>
</protein>
<feature type="domain" description="Histidine kinase" evidence="8">
    <location>
        <begin position="841"/>
        <end position="1054"/>
    </location>
</feature>
<dbReference type="Pfam" id="PF08447">
    <property type="entry name" value="PAS_3"/>
    <property type="match status" value="2"/>
</dbReference>
<dbReference type="PROSITE" id="PS50112">
    <property type="entry name" value="PAS"/>
    <property type="match status" value="2"/>
</dbReference>
<dbReference type="SUPFAM" id="SSF55874">
    <property type="entry name" value="ATPase domain of HSP90 chaperone/DNA topoisomerase II/histidine kinase"/>
    <property type="match status" value="1"/>
</dbReference>
<evidence type="ECO:0000256" key="2">
    <source>
        <dbReference type="ARBA" id="ARBA00012438"/>
    </source>
</evidence>
<reference evidence="12" key="1">
    <citation type="submission" date="2021-12" db="EMBL/GenBank/DDBJ databases">
        <title>Novel species in genus Dyadobacter.</title>
        <authorList>
            <person name="Ma C."/>
        </authorList>
    </citation>
    <scope>NUCLEOTIDE SEQUENCE</scope>
    <source>
        <strain evidence="12">LJ419</strain>
    </source>
</reference>
<dbReference type="SUPFAM" id="SSF52172">
    <property type="entry name" value="CheY-like"/>
    <property type="match status" value="1"/>
</dbReference>
<comment type="catalytic activity">
    <reaction evidence="1">
        <text>ATP + protein L-histidine = ADP + protein N-phospho-L-histidine.</text>
        <dbReference type="EC" id="2.7.13.3"/>
    </reaction>
</comment>
<dbReference type="InterPro" id="IPR013655">
    <property type="entry name" value="PAS_fold_3"/>
</dbReference>
<dbReference type="Gene3D" id="3.40.50.2300">
    <property type="match status" value="1"/>
</dbReference>
<dbReference type="SMART" id="SM00091">
    <property type="entry name" value="PAS"/>
    <property type="match status" value="3"/>
</dbReference>
<dbReference type="CDD" id="cd00130">
    <property type="entry name" value="PAS"/>
    <property type="match status" value="3"/>
</dbReference>
<dbReference type="SUPFAM" id="SSF55785">
    <property type="entry name" value="PYP-like sensor domain (PAS domain)"/>
    <property type="match status" value="4"/>
</dbReference>
<dbReference type="InterPro" id="IPR003018">
    <property type="entry name" value="GAF"/>
</dbReference>
<dbReference type="SUPFAM" id="SSF55781">
    <property type="entry name" value="GAF domain-like"/>
    <property type="match status" value="1"/>
</dbReference>
<dbReference type="SMART" id="SM00448">
    <property type="entry name" value="REC"/>
    <property type="match status" value="1"/>
</dbReference>
<dbReference type="InterPro" id="IPR005467">
    <property type="entry name" value="His_kinase_dom"/>
</dbReference>
<keyword evidence="4" id="KW-0808">Transferase</keyword>
<dbReference type="InterPro" id="IPR052162">
    <property type="entry name" value="Sensor_kinase/Photoreceptor"/>
</dbReference>
<dbReference type="GO" id="GO:0000155">
    <property type="term" value="F:phosphorelay sensor kinase activity"/>
    <property type="evidence" value="ECO:0007669"/>
    <property type="project" value="InterPro"/>
</dbReference>
<evidence type="ECO:0000259" key="11">
    <source>
        <dbReference type="PROSITE" id="PS50113"/>
    </source>
</evidence>
<evidence type="ECO:0000313" key="12">
    <source>
        <dbReference type="EMBL" id="MCF0062657.1"/>
    </source>
</evidence>
<organism evidence="12 13">
    <name type="scientific">Dyadobacter chenwenxiniae</name>
    <dbReference type="NCBI Taxonomy" id="2906456"/>
    <lineage>
        <taxon>Bacteria</taxon>
        <taxon>Pseudomonadati</taxon>
        <taxon>Bacteroidota</taxon>
        <taxon>Cytophagia</taxon>
        <taxon>Cytophagales</taxon>
        <taxon>Spirosomataceae</taxon>
        <taxon>Dyadobacter</taxon>
    </lineage>
</organism>
<dbReference type="InterPro" id="IPR011006">
    <property type="entry name" value="CheY-like_superfamily"/>
</dbReference>
<proteinExistence type="predicted"/>
<dbReference type="EC" id="2.7.13.3" evidence="2"/>
<evidence type="ECO:0000256" key="6">
    <source>
        <dbReference type="PROSITE-ProRule" id="PRU00169"/>
    </source>
</evidence>
<dbReference type="SMART" id="SM00388">
    <property type="entry name" value="HisKA"/>
    <property type="match status" value="1"/>
</dbReference>
<comment type="caution">
    <text evidence="12">The sequence shown here is derived from an EMBL/GenBank/DDBJ whole genome shotgun (WGS) entry which is preliminary data.</text>
</comment>
<dbReference type="InterPro" id="IPR001789">
    <property type="entry name" value="Sig_transdc_resp-reg_receiver"/>
</dbReference>
<dbReference type="PANTHER" id="PTHR43304:SF1">
    <property type="entry name" value="PAC DOMAIN-CONTAINING PROTEIN"/>
    <property type="match status" value="1"/>
</dbReference>
<dbReference type="Pfam" id="PF08448">
    <property type="entry name" value="PAS_4"/>
    <property type="match status" value="1"/>
</dbReference>
<dbReference type="Pfam" id="PF00512">
    <property type="entry name" value="HisKA"/>
    <property type="match status" value="1"/>
</dbReference>
<dbReference type="Gene3D" id="3.30.565.10">
    <property type="entry name" value="Histidine kinase-like ATPase, C-terminal domain"/>
    <property type="match status" value="1"/>
</dbReference>
<dbReference type="Gene3D" id="3.30.450.20">
    <property type="entry name" value="PAS domain"/>
    <property type="match status" value="4"/>
</dbReference>
<gene>
    <name evidence="12" type="ORF">LXM26_14210</name>
</gene>
<dbReference type="SMART" id="SM00387">
    <property type="entry name" value="HATPase_c"/>
    <property type="match status" value="1"/>
</dbReference>
<comment type="caution">
    <text evidence="6">Lacks conserved residue(s) required for the propagation of feature annotation.</text>
</comment>
<dbReference type="PROSITE" id="PS50110">
    <property type="entry name" value="RESPONSE_REGULATORY"/>
    <property type="match status" value="1"/>
</dbReference>
<dbReference type="InterPro" id="IPR003594">
    <property type="entry name" value="HATPase_dom"/>
</dbReference>
<feature type="coiled-coil region" evidence="7">
    <location>
        <begin position="807"/>
        <end position="834"/>
    </location>
</feature>
<feature type="domain" description="PAC" evidence="11">
    <location>
        <begin position="215"/>
        <end position="266"/>
    </location>
</feature>
<dbReference type="InterPro" id="IPR004358">
    <property type="entry name" value="Sig_transdc_His_kin-like_C"/>
</dbReference>
<dbReference type="Pfam" id="PF13185">
    <property type="entry name" value="GAF_2"/>
    <property type="match status" value="1"/>
</dbReference>
<evidence type="ECO:0000256" key="3">
    <source>
        <dbReference type="ARBA" id="ARBA00022553"/>
    </source>
</evidence>
<dbReference type="InterPro" id="IPR036890">
    <property type="entry name" value="HATPase_C_sf"/>
</dbReference>
<dbReference type="Gene3D" id="3.30.450.40">
    <property type="match status" value="1"/>
</dbReference>
<dbReference type="InterPro" id="IPR013656">
    <property type="entry name" value="PAS_4"/>
</dbReference>
<dbReference type="PRINTS" id="PR00344">
    <property type="entry name" value="BCTRLSENSOR"/>
</dbReference>
<dbReference type="AlphaFoldDB" id="A0A9X1PJU6"/>
<name>A0A9X1PJU6_9BACT</name>
<keyword evidence="13" id="KW-1185">Reference proteome</keyword>
<dbReference type="InterPro" id="IPR029016">
    <property type="entry name" value="GAF-like_dom_sf"/>
</dbReference>
<evidence type="ECO:0000313" key="13">
    <source>
        <dbReference type="Proteomes" id="UP001139000"/>
    </source>
</evidence>
<feature type="coiled-coil region" evidence="7">
    <location>
        <begin position="684"/>
        <end position="711"/>
    </location>
</feature>
<dbReference type="SUPFAM" id="SSF47384">
    <property type="entry name" value="Homodimeric domain of signal transducing histidine kinase"/>
    <property type="match status" value="1"/>
</dbReference>
<dbReference type="RefSeq" id="WP_234655750.1">
    <property type="nucleotide sequence ID" value="NZ_CP094997.1"/>
</dbReference>
<dbReference type="InterPro" id="IPR000014">
    <property type="entry name" value="PAS"/>
</dbReference>
<evidence type="ECO:0000256" key="7">
    <source>
        <dbReference type="SAM" id="Coils"/>
    </source>
</evidence>
<dbReference type="CDD" id="cd00156">
    <property type="entry name" value="REC"/>
    <property type="match status" value="1"/>
</dbReference>
<dbReference type="Pfam" id="PF02518">
    <property type="entry name" value="HATPase_c"/>
    <property type="match status" value="1"/>
</dbReference>
<dbReference type="PROSITE" id="PS50113">
    <property type="entry name" value="PAC"/>
    <property type="match status" value="2"/>
</dbReference>
<evidence type="ECO:0000259" key="9">
    <source>
        <dbReference type="PROSITE" id="PS50110"/>
    </source>
</evidence>
<feature type="domain" description="PAS" evidence="10">
    <location>
        <begin position="140"/>
        <end position="210"/>
    </location>
</feature>
<dbReference type="Gene3D" id="1.10.287.130">
    <property type="match status" value="1"/>
</dbReference>
<dbReference type="Proteomes" id="UP001139000">
    <property type="component" value="Unassembled WGS sequence"/>
</dbReference>
<dbReference type="InterPro" id="IPR000700">
    <property type="entry name" value="PAS-assoc_C"/>
</dbReference>
<evidence type="ECO:0000259" key="10">
    <source>
        <dbReference type="PROSITE" id="PS50112"/>
    </source>
</evidence>
<dbReference type="NCBIfam" id="TIGR00229">
    <property type="entry name" value="sensory_box"/>
    <property type="match status" value="3"/>
</dbReference>
<dbReference type="InterPro" id="IPR036097">
    <property type="entry name" value="HisK_dim/P_sf"/>
</dbReference>
<dbReference type="PANTHER" id="PTHR43304">
    <property type="entry name" value="PHYTOCHROME-LIKE PROTEIN CPH1"/>
    <property type="match status" value="1"/>
</dbReference>
<feature type="domain" description="PAC" evidence="11">
    <location>
        <begin position="519"/>
        <end position="571"/>
    </location>
</feature>
<keyword evidence="5" id="KW-0418">Kinase</keyword>
<evidence type="ECO:0000256" key="1">
    <source>
        <dbReference type="ARBA" id="ARBA00000085"/>
    </source>
</evidence>
<dbReference type="InterPro" id="IPR035965">
    <property type="entry name" value="PAS-like_dom_sf"/>
</dbReference>
<keyword evidence="3" id="KW-0597">Phosphoprotein</keyword>
<feature type="domain" description="PAS" evidence="10">
    <location>
        <begin position="700"/>
        <end position="770"/>
    </location>
</feature>
<dbReference type="Pfam" id="PF00072">
    <property type="entry name" value="Response_reg"/>
    <property type="match status" value="1"/>
</dbReference>